<dbReference type="PANTHER" id="PTHR48111">
    <property type="entry name" value="REGULATOR OF RPOS"/>
    <property type="match status" value="1"/>
</dbReference>
<sequence>MEKLNVAVADDNERMVEVLGKIIEEDKDLELVGKAHNGEEICNIIREKEPDVVVLDIIMPKMDGLAVMERFVHDSSLKKIPAFIVVSAVGKERITEDAFSLGADYYVLKPFDNRMLLNRIKHVRSLGDRKFRQISRQTEVKEENTMTQGNLETDVTNIIHEIGVPAHIKGYQYLRDAIILSVNDMEMLNSITKILYPTIAKRHQTTSSRVERAIRHAIEVAWSRGKMDTIDELFGYTVSTGKGKPTNSEFIALIADKIRLEYKNRTFQ</sequence>
<feature type="binding site" evidence="15">
    <location>
        <position position="56"/>
    </location>
    <ligand>
        <name>Ca(2+)</name>
        <dbReference type="ChEBI" id="CHEBI:29108"/>
    </ligand>
</feature>
<keyword evidence="6 14" id="KW-0106">Calcium</keyword>
<keyword evidence="8 14" id="KW-0902">Two-component regulatory system</keyword>
<evidence type="ECO:0000256" key="13">
    <source>
        <dbReference type="ARBA" id="ARBA00024867"/>
    </source>
</evidence>
<dbReference type="InterPro" id="IPR011006">
    <property type="entry name" value="CheY-like_superfamily"/>
</dbReference>
<dbReference type="NCBIfam" id="TIGR02875">
    <property type="entry name" value="spore_0_A"/>
    <property type="match status" value="1"/>
</dbReference>
<keyword evidence="12 14" id="KW-0804">Transcription</keyword>
<gene>
    <name evidence="18" type="primary">spo0A</name>
    <name evidence="18" type="ORF">GKZ57_08030</name>
</gene>
<dbReference type="PROSITE" id="PS50110">
    <property type="entry name" value="RESPONSE_REGULATORY"/>
    <property type="match status" value="1"/>
</dbReference>
<dbReference type="InterPro" id="IPR014879">
    <property type="entry name" value="Spo0A_C"/>
</dbReference>
<evidence type="ECO:0000256" key="2">
    <source>
        <dbReference type="ARBA" id="ARBA00018672"/>
    </source>
</evidence>
<dbReference type="EMBL" id="WMBC01000005">
    <property type="protein sequence ID" value="MTD61216.1"/>
    <property type="molecule type" value="Genomic_DNA"/>
</dbReference>
<evidence type="ECO:0000256" key="16">
    <source>
        <dbReference type="PROSITE-ProRule" id="PRU00169"/>
    </source>
</evidence>
<keyword evidence="5 16" id="KW-0597">Phosphoprotein</keyword>
<dbReference type="AlphaFoldDB" id="A0A844GGK8"/>
<evidence type="ECO:0000313" key="19">
    <source>
        <dbReference type="Proteomes" id="UP000437824"/>
    </source>
</evidence>
<dbReference type="GO" id="GO:0005509">
    <property type="term" value="F:calcium ion binding"/>
    <property type="evidence" value="ECO:0007669"/>
    <property type="project" value="UniProtKB-UniRule"/>
</dbReference>
<dbReference type="GO" id="GO:0030435">
    <property type="term" value="P:sporulation resulting in formation of a cellular spore"/>
    <property type="evidence" value="ECO:0007669"/>
    <property type="project" value="UniProtKB-UniRule"/>
</dbReference>
<dbReference type="InterPro" id="IPR039420">
    <property type="entry name" value="WalR-like"/>
</dbReference>
<reference evidence="18 19" key="1">
    <citation type="submission" date="2019-11" db="EMBL/GenBank/DDBJ databases">
        <title>Draft genome sequence of Blautia luti DSM 14534T, isolated from human stool.</title>
        <authorList>
            <person name="Ortiz R."/>
            <person name="Melis-Arcos F."/>
            <person name="Covarrubias P."/>
            <person name="Cardenas J.P."/>
            <person name="Perez-Donoso J."/>
            <person name="Almonacid D."/>
        </authorList>
    </citation>
    <scope>NUCLEOTIDE SEQUENCE [LARGE SCALE GENOMIC DNA]</scope>
    <source>
        <strain evidence="18 19">DSM 14534</strain>
    </source>
</reference>
<evidence type="ECO:0000259" key="17">
    <source>
        <dbReference type="PROSITE" id="PS50110"/>
    </source>
</evidence>
<comment type="function">
    <text evidence="13 14">May play the central regulatory role in sporulation. It may be an element of the effector pathway responsible for the activation of sporulation genes in response to nutritional stress. Spo0A may act in concert with spo0H (a sigma factor) to control the expression of some genes that are critical to the sporulation process.</text>
</comment>
<dbReference type="RefSeq" id="WP_118508401.1">
    <property type="nucleotide sequence ID" value="NZ_WMBC01000005.1"/>
</dbReference>
<keyword evidence="10 14" id="KW-0238">DNA-binding</keyword>
<dbReference type="Proteomes" id="UP000437824">
    <property type="component" value="Unassembled WGS sequence"/>
</dbReference>
<dbReference type="GO" id="GO:0003700">
    <property type="term" value="F:DNA-binding transcription factor activity"/>
    <property type="evidence" value="ECO:0007669"/>
    <property type="project" value="InterPro"/>
</dbReference>
<dbReference type="SUPFAM" id="SSF52172">
    <property type="entry name" value="CheY-like"/>
    <property type="match status" value="1"/>
</dbReference>
<dbReference type="SMART" id="SM00448">
    <property type="entry name" value="REC"/>
    <property type="match status" value="1"/>
</dbReference>
<evidence type="ECO:0000256" key="11">
    <source>
        <dbReference type="ARBA" id="ARBA00023159"/>
    </source>
</evidence>
<dbReference type="Gene3D" id="3.40.50.2300">
    <property type="match status" value="1"/>
</dbReference>
<dbReference type="GO" id="GO:0032993">
    <property type="term" value="C:protein-DNA complex"/>
    <property type="evidence" value="ECO:0007669"/>
    <property type="project" value="TreeGrafter"/>
</dbReference>
<dbReference type="InterPro" id="IPR036388">
    <property type="entry name" value="WH-like_DNA-bd_sf"/>
</dbReference>
<dbReference type="GO" id="GO:0005829">
    <property type="term" value="C:cytosol"/>
    <property type="evidence" value="ECO:0007669"/>
    <property type="project" value="TreeGrafter"/>
</dbReference>
<dbReference type="PIRSF" id="PIRSF002937">
    <property type="entry name" value="Res_reg_Spo0A"/>
    <property type="match status" value="1"/>
</dbReference>
<keyword evidence="9 14" id="KW-0805">Transcription regulation</keyword>
<evidence type="ECO:0000256" key="3">
    <source>
        <dbReference type="ARBA" id="ARBA00022490"/>
    </source>
</evidence>
<protein>
    <recommendedName>
        <fullName evidence="2 14">Stage 0 sporulation protein A homolog</fullName>
    </recommendedName>
</protein>
<name>A0A844GGK8_9FIRM</name>
<dbReference type="InterPro" id="IPR001789">
    <property type="entry name" value="Sig_transdc_resp-reg_receiver"/>
</dbReference>
<dbReference type="InterPro" id="IPR016032">
    <property type="entry name" value="Sig_transdc_resp-reg_C-effctor"/>
</dbReference>
<evidence type="ECO:0000256" key="10">
    <source>
        <dbReference type="ARBA" id="ARBA00023125"/>
    </source>
</evidence>
<evidence type="ECO:0000256" key="8">
    <source>
        <dbReference type="ARBA" id="ARBA00023012"/>
    </source>
</evidence>
<evidence type="ECO:0000256" key="6">
    <source>
        <dbReference type="ARBA" id="ARBA00022837"/>
    </source>
</evidence>
<keyword evidence="11 14" id="KW-0010">Activator</keyword>
<feature type="modified residue" description="4-aspartylphosphate" evidence="16">
    <location>
        <position position="56"/>
    </location>
</feature>
<evidence type="ECO:0000256" key="9">
    <source>
        <dbReference type="ARBA" id="ARBA00023015"/>
    </source>
</evidence>
<dbReference type="Pfam" id="PF08769">
    <property type="entry name" value="Spo0A_C"/>
    <property type="match status" value="1"/>
</dbReference>
<feature type="binding site" evidence="15">
    <location>
        <position position="10"/>
    </location>
    <ligand>
        <name>Ca(2+)</name>
        <dbReference type="ChEBI" id="CHEBI:29108"/>
    </ligand>
</feature>
<organism evidence="18 19">
    <name type="scientific">Blautia luti DSM 14534 = JCM 17040</name>
    <dbReference type="NCBI Taxonomy" id="649762"/>
    <lineage>
        <taxon>Bacteria</taxon>
        <taxon>Bacillati</taxon>
        <taxon>Bacillota</taxon>
        <taxon>Clostridia</taxon>
        <taxon>Lachnospirales</taxon>
        <taxon>Lachnospiraceae</taxon>
        <taxon>Blautia</taxon>
    </lineage>
</organism>
<evidence type="ECO:0000256" key="4">
    <source>
        <dbReference type="ARBA" id="ARBA00022491"/>
    </source>
</evidence>
<dbReference type="Gene3D" id="1.10.10.10">
    <property type="entry name" value="Winged helix-like DNA-binding domain superfamily/Winged helix DNA-binding domain"/>
    <property type="match status" value="1"/>
</dbReference>
<proteinExistence type="predicted"/>
<evidence type="ECO:0000256" key="14">
    <source>
        <dbReference type="PIRNR" id="PIRNR002937"/>
    </source>
</evidence>
<evidence type="ECO:0000256" key="7">
    <source>
        <dbReference type="ARBA" id="ARBA00022969"/>
    </source>
</evidence>
<keyword evidence="3 14" id="KW-0963">Cytoplasm</keyword>
<comment type="subcellular location">
    <subcellularLocation>
        <location evidence="1 14">Cytoplasm</location>
    </subcellularLocation>
</comment>
<dbReference type="GO" id="GO:0000156">
    <property type="term" value="F:phosphorelay response regulator activity"/>
    <property type="evidence" value="ECO:0007669"/>
    <property type="project" value="TreeGrafter"/>
</dbReference>
<dbReference type="Pfam" id="PF00072">
    <property type="entry name" value="Response_reg"/>
    <property type="match status" value="1"/>
</dbReference>
<comment type="caution">
    <text evidence="18">The sequence shown here is derived from an EMBL/GenBank/DDBJ whole genome shotgun (WGS) entry which is preliminary data.</text>
</comment>
<evidence type="ECO:0000256" key="5">
    <source>
        <dbReference type="ARBA" id="ARBA00022553"/>
    </source>
</evidence>
<keyword evidence="7 14" id="KW-0749">Sporulation</keyword>
<dbReference type="GO" id="GO:0042173">
    <property type="term" value="P:regulation of sporulation resulting in formation of a cellular spore"/>
    <property type="evidence" value="ECO:0007669"/>
    <property type="project" value="InterPro"/>
</dbReference>
<dbReference type="GO" id="GO:0000976">
    <property type="term" value="F:transcription cis-regulatory region binding"/>
    <property type="evidence" value="ECO:0007669"/>
    <property type="project" value="TreeGrafter"/>
</dbReference>
<keyword evidence="14 15" id="KW-0479">Metal-binding</keyword>
<dbReference type="SUPFAM" id="SSF46894">
    <property type="entry name" value="C-terminal effector domain of the bipartite response regulators"/>
    <property type="match status" value="1"/>
</dbReference>
<evidence type="ECO:0000256" key="12">
    <source>
        <dbReference type="ARBA" id="ARBA00023163"/>
    </source>
</evidence>
<dbReference type="PANTHER" id="PTHR48111:SF1">
    <property type="entry name" value="TWO-COMPONENT RESPONSE REGULATOR ORR33"/>
    <property type="match status" value="1"/>
</dbReference>
<keyword evidence="4 14" id="KW-0678">Repressor</keyword>
<accession>A0A844GGK8</accession>
<evidence type="ECO:0000313" key="18">
    <source>
        <dbReference type="EMBL" id="MTD61216.1"/>
    </source>
</evidence>
<feature type="domain" description="Response regulatory" evidence="17">
    <location>
        <begin position="5"/>
        <end position="124"/>
    </location>
</feature>
<feature type="binding site" evidence="15">
    <location>
        <position position="11"/>
    </location>
    <ligand>
        <name>Ca(2+)</name>
        <dbReference type="ChEBI" id="CHEBI:29108"/>
    </ligand>
</feature>
<evidence type="ECO:0000256" key="1">
    <source>
        <dbReference type="ARBA" id="ARBA00004496"/>
    </source>
</evidence>
<dbReference type="GO" id="GO:0051606">
    <property type="term" value="P:detection of stimulus"/>
    <property type="evidence" value="ECO:0007669"/>
    <property type="project" value="UniProtKB-UniRule"/>
</dbReference>
<evidence type="ECO:0000256" key="15">
    <source>
        <dbReference type="PIRSR" id="PIRSR002937-1"/>
    </source>
</evidence>
<dbReference type="InterPro" id="IPR012052">
    <property type="entry name" value="Spore_0_A"/>
</dbReference>
<comment type="cofactor">
    <cofactor evidence="14 15">
        <name>Ca(2+)</name>
        <dbReference type="ChEBI" id="CHEBI:29108"/>
    </cofactor>
    <text evidence="14 15">Binds 1 Ca(2+) ion per subunit.</text>
</comment>